<evidence type="ECO:0000313" key="9">
    <source>
        <dbReference type="Proteomes" id="UP000054498"/>
    </source>
</evidence>
<gene>
    <name evidence="8" type="ORF">MNEG_10778</name>
</gene>
<reference evidence="8 9" key="1">
    <citation type="journal article" date="2013" name="BMC Genomics">
        <title>Reconstruction of the lipid metabolism for the microalga Monoraphidium neglectum from its genome sequence reveals characteristics suitable for biofuel production.</title>
        <authorList>
            <person name="Bogen C."/>
            <person name="Al-Dilaimi A."/>
            <person name="Albersmeier A."/>
            <person name="Wichmann J."/>
            <person name="Grundmann M."/>
            <person name="Rupp O."/>
            <person name="Lauersen K.J."/>
            <person name="Blifernez-Klassen O."/>
            <person name="Kalinowski J."/>
            <person name="Goesmann A."/>
            <person name="Mussgnug J.H."/>
            <person name="Kruse O."/>
        </authorList>
    </citation>
    <scope>NUCLEOTIDE SEQUENCE [LARGE SCALE GENOMIC DNA]</scope>
    <source>
        <strain evidence="8 9">SAG 48.87</strain>
    </source>
</reference>
<accession>A0A0D2M0N9</accession>
<evidence type="ECO:0000313" key="8">
    <source>
        <dbReference type="EMBL" id="KIY97184.1"/>
    </source>
</evidence>
<evidence type="ECO:0000256" key="3">
    <source>
        <dbReference type="ARBA" id="ARBA00023002"/>
    </source>
</evidence>
<dbReference type="InterPro" id="IPR028427">
    <property type="entry name" value="Met_Sox_Rdtase_MsrB"/>
</dbReference>
<protein>
    <recommendedName>
        <fullName evidence="2 5">Peptide-methionine (R)-S-oxide reductase</fullName>
        <ecNumber evidence="2 5">1.8.4.12</ecNumber>
    </recommendedName>
</protein>
<dbReference type="PROSITE" id="PS51790">
    <property type="entry name" value="MSRB"/>
    <property type="match status" value="1"/>
</dbReference>
<dbReference type="EMBL" id="KK102675">
    <property type="protein sequence ID" value="KIY97184.1"/>
    <property type="molecule type" value="Genomic_DNA"/>
</dbReference>
<dbReference type="InterPro" id="IPR002579">
    <property type="entry name" value="Met_Sox_Rdtase_MsrB_dom"/>
</dbReference>
<sequence length="212" mass="22913">MQALRTGAATRASPRSRRASAPVRAIFGGLFKQAMGAEQSKQGVWRPSPAAGAPEKVVSKSGFDVTPLTNEQRQQEAEKLSDFQRYVTLNQGTERAFTGRTADGLPWDHKGKGTYVSAIGGLPLFSADHKFNSGTGWPSFYKPVDYEHIVEVVDKSIPFMPRVEVVCAKSGAHLGHVFDDGPAPTGKRYCINAAALKFVPEGEPLPNKVDGQ</sequence>
<dbReference type="STRING" id="145388.A0A0D2M0N9"/>
<dbReference type="GO" id="GO:0033743">
    <property type="term" value="F:peptide-methionine (R)-S-oxide reductase activity"/>
    <property type="evidence" value="ECO:0007669"/>
    <property type="project" value="UniProtKB-EC"/>
</dbReference>
<dbReference type="KEGG" id="mng:MNEG_10778"/>
<comment type="similarity">
    <text evidence="1 5">Belongs to the MsrB Met sulfoxide reductase family.</text>
</comment>
<dbReference type="OrthoDB" id="44061at2759"/>
<evidence type="ECO:0000256" key="5">
    <source>
        <dbReference type="RuleBase" id="RU365044"/>
    </source>
</evidence>
<name>A0A0D2M0N9_9CHLO</name>
<dbReference type="GO" id="GO:0046872">
    <property type="term" value="F:metal ion binding"/>
    <property type="evidence" value="ECO:0007669"/>
    <property type="project" value="UniProtKB-KW"/>
</dbReference>
<comment type="cofactor">
    <cofactor evidence="5">
        <name>Zn(2+)</name>
        <dbReference type="ChEBI" id="CHEBI:29105"/>
    </cofactor>
    <text evidence="5">Binds 1 zinc ion per subunit.</text>
</comment>
<comment type="function">
    <text evidence="5">Catalyzes the reduction of methionine sulfoxide (MetSO) to methionine in proteins. Plays a protective role against oxidative stress by restoring activity to proteins that have been inactivated by methionine oxidation. MSRB family specifically reduces the MetSO R-enantiomer.</text>
</comment>
<dbReference type="InterPro" id="IPR011057">
    <property type="entry name" value="Mss4-like_sf"/>
</dbReference>
<evidence type="ECO:0000256" key="6">
    <source>
        <dbReference type="SAM" id="MobiDB-lite"/>
    </source>
</evidence>
<organism evidence="8 9">
    <name type="scientific">Monoraphidium neglectum</name>
    <dbReference type="NCBI Taxonomy" id="145388"/>
    <lineage>
        <taxon>Eukaryota</taxon>
        <taxon>Viridiplantae</taxon>
        <taxon>Chlorophyta</taxon>
        <taxon>core chlorophytes</taxon>
        <taxon>Chlorophyceae</taxon>
        <taxon>CS clade</taxon>
        <taxon>Sphaeropleales</taxon>
        <taxon>Selenastraceae</taxon>
        <taxon>Monoraphidium</taxon>
    </lineage>
</organism>
<keyword evidence="9" id="KW-1185">Reference proteome</keyword>
<dbReference type="GO" id="GO:0030091">
    <property type="term" value="P:protein repair"/>
    <property type="evidence" value="ECO:0007669"/>
    <property type="project" value="InterPro"/>
</dbReference>
<keyword evidence="5" id="KW-0479">Metal-binding</keyword>
<dbReference type="Gene3D" id="2.170.150.20">
    <property type="entry name" value="Peptide methionine sulfoxide reductase"/>
    <property type="match status" value="1"/>
</dbReference>
<dbReference type="PANTHER" id="PTHR10173">
    <property type="entry name" value="METHIONINE SULFOXIDE REDUCTASE"/>
    <property type="match status" value="1"/>
</dbReference>
<evidence type="ECO:0000256" key="2">
    <source>
        <dbReference type="ARBA" id="ARBA00012499"/>
    </source>
</evidence>
<evidence type="ECO:0000256" key="1">
    <source>
        <dbReference type="ARBA" id="ARBA00007174"/>
    </source>
</evidence>
<dbReference type="NCBIfam" id="TIGR00357">
    <property type="entry name" value="peptide-methionine (R)-S-oxide reductase MsrB"/>
    <property type="match status" value="1"/>
</dbReference>
<dbReference type="GO" id="GO:0005737">
    <property type="term" value="C:cytoplasm"/>
    <property type="evidence" value="ECO:0007669"/>
    <property type="project" value="TreeGrafter"/>
</dbReference>
<dbReference type="SUPFAM" id="SSF51316">
    <property type="entry name" value="Mss4-like"/>
    <property type="match status" value="1"/>
</dbReference>
<proteinExistence type="inferred from homology"/>
<dbReference type="GeneID" id="25727974"/>
<feature type="domain" description="MsrB" evidence="7">
    <location>
        <begin position="73"/>
        <end position="201"/>
    </location>
</feature>
<dbReference type="AlphaFoldDB" id="A0A0D2M0N9"/>
<evidence type="ECO:0000259" key="7">
    <source>
        <dbReference type="PROSITE" id="PS51790"/>
    </source>
</evidence>
<dbReference type="Proteomes" id="UP000054498">
    <property type="component" value="Unassembled WGS sequence"/>
</dbReference>
<comment type="catalytic activity">
    <reaction evidence="4 5">
        <text>L-methionyl-[protein] + [thioredoxin]-disulfide + H2O = L-methionyl-(R)-S-oxide-[protein] + [thioredoxin]-dithiol</text>
        <dbReference type="Rhea" id="RHEA:24164"/>
        <dbReference type="Rhea" id="RHEA-COMP:10698"/>
        <dbReference type="Rhea" id="RHEA-COMP:10700"/>
        <dbReference type="Rhea" id="RHEA-COMP:12313"/>
        <dbReference type="Rhea" id="RHEA-COMP:12314"/>
        <dbReference type="ChEBI" id="CHEBI:15377"/>
        <dbReference type="ChEBI" id="CHEBI:16044"/>
        <dbReference type="ChEBI" id="CHEBI:29950"/>
        <dbReference type="ChEBI" id="CHEBI:45764"/>
        <dbReference type="ChEBI" id="CHEBI:50058"/>
        <dbReference type="EC" id="1.8.4.12"/>
    </reaction>
</comment>
<dbReference type="GO" id="GO:0006979">
    <property type="term" value="P:response to oxidative stress"/>
    <property type="evidence" value="ECO:0007669"/>
    <property type="project" value="InterPro"/>
</dbReference>
<keyword evidence="3 5" id="KW-0560">Oxidoreductase</keyword>
<dbReference type="EC" id="1.8.4.12" evidence="2 5"/>
<dbReference type="RefSeq" id="XP_013896204.1">
    <property type="nucleotide sequence ID" value="XM_014040750.1"/>
</dbReference>
<keyword evidence="5" id="KW-0862">Zinc</keyword>
<evidence type="ECO:0000256" key="4">
    <source>
        <dbReference type="ARBA" id="ARBA00048488"/>
    </source>
</evidence>
<dbReference type="PANTHER" id="PTHR10173:SF52">
    <property type="entry name" value="METHIONINE-R-SULFOXIDE REDUCTASE B1"/>
    <property type="match status" value="1"/>
</dbReference>
<feature type="region of interest" description="Disordered" evidence="6">
    <location>
        <begin position="1"/>
        <end position="21"/>
    </location>
</feature>
<dbReference type="Pfam" id="PF01641">
    <property type="entry name" value="SelR"/>
    <property type="match status" value="1"/>
</dbReference>